<gene>
    <name evidence="4" type="ORF">B0A62_09515</name>
    <name evidence="3" type="ORF">IW20_08100</name>
</gene>
<keyword evidence="1" id="KW-0378">Hydrolase</keyword>
<evidence type="ECO:0000313" key="3">
    <source>
        <dbReference type="EMBL" id="KFF17295.1"/>
    </source>
</evidence>
<dbReference type="EMBL" id="MUGY01000008">
    <property type="protein sequence ID" value="OXA95131.1"/>
    <property type="molecule type" value="Genomic_DNA"/>
</dbReference>
<protein>
    <recommendedName>
        <fullName evidence="2">Peptidase S9 prolyl oligopeptidase catalytic domain-containing protein</fullName>
    </recommendedName>
</protein>
<evidence type="ECO:0000259" key="2">
    <source>
        <dbReference type="Pfam" id="PF00326"/>
    </source>
</evidence>
<dbReference type="GO" id="GO:0006508">
    <property type="term" value="P:proteolysis"/>
    <property type="evidence" value="ECO:0007669"/>
    <property type="project" value="InterPro"/>
</dbReference>
<comment type="caution">
    <text evidence="3">The sequence shown here is derived from an EMBL/GenBank/DDBJ whole genome shotgun (WGS) entry which is preliminary data.</text>
</comment>
<evidence type="ECO:0000313" key="6">
    <source>
        <dbReference type="Proteomes" id="UP000198424"/>
    </source>
</evidence>
<dbReference type="GO" id="GO:0004252">
    <property type="term" value="F:serine-type endopeptidase activity"/>
    <property type="evidence" value="ECO:0007669"/>
    <property type="project" value="TreeGrafter"/>
</dbReference>
<dbReference type="PANTHER" id="PTHR42776">
    <property type="entry name" value="SERINE PEPTIDASE S9 FAMILY MEMBER"/>
    <property type="match status" value="1"/>
</dbReference>
<name>A0A086AKT1_FLAHY</name>
<dbReference type="EMBL" id="JPRM01000010">
    <property type="protein sequence ID" value="KFF17295.1"/>
    <property type="molecule type" value="Genomic_DNA"/>
</dbReference>
<dbReference type="AlphaFoldDB" id="A0A086AKT1"/>
<evidence type="ECO:0000313" key="4">
    <source>
        <dbReference type="EMBL" id="OXA95131.1"/>
    </source>
</evidence>
<evidence type="ECO:0000313" key="5">
    <source>
        <dbReference type="Proteomes" id="UP000028712"/>
    </source>
</evidence>
<dbReference type="eggNOG" id="COG1506">
    <property type="taxonomic scope" value="Bacteria"/>
</dbReference>
<organism evidence="3 5">
    <name type="scientific">Flavobacterium hydatis</name>
    <name type="common">Cytophaga aquatilis</name>
    <dbReference type="NCBI Taxonomy" id="991"/>
    <lineage>
        <taxon>Bacteria</taxon>
        <taxon>Pseudomonadati</taxon>
        <taxon>Bacteroidota</taxon>
        <taxon>Flavobacteriia</taxon>
        <taxon>Flavobacteriales</taxon>
        <taxon>Flavobacteriaceae</taxon>
        <taxon>Flavobacterium</taxon>
    </lineage>
</organism>
<dbReference type="Proteomes" id="UP000028712">
    <property type="component" value="Unassembled WGS sequence"/>
</dbReference>
<dbReference type="InterPro" id="IPR001375">
    <property type="entry name" value="Peptidase_S9_cat"/>
</dbReference>
<dbReference type="Gene3D" id="3.40.50.1820">
    <property type="entry name" value="alpha/beta hydrolase"/>
    <property type="match status" value="1"/>
</dbReference>
<reference evidence="4 6" key="2">
    <citation type="submission" date="2016-11" db="EMBL/GenBank/DDBJ databases">
        <title>Whole genomes of Flavobacteriaceae.</title>
        <authorList>
            <person name="Stine C."/>
            <person name="Li C."/>
            <person name="Tadesse D."/>
        </authorList>
    </citation>
    <scope>NUCLEOTIDE SEQUENCE [LARGE SCALE GENOMIC DNA]</scope>
    <source>
        <strain evidence="4 6">ATCC 29551</strain>
    </source>
</reference>
<sequence length="866" mass="99587">MLDTKSVMLVHMKNFSFHIYLWQPYLLFLIGLPCFSQEKRQLTVEDYKLWNTLHIGALSDDGNWTSYSKSYLSKSDTLFLKSTVTDVQYTLAGGYGDKITADGSLFAWMRNDSLFLLRTVTGKTTSYPNVSGFELLRKGSHFMYLSANNDHNSLTLYNFFTGRSELFENVIEYRLNPQETKLSVVQHNENETVASIIDLQGKKKPKVLAKSNDEEFQYLTWNKAGTSLAFYSFDANKGEHAIILASENGHIKRLDRSSAGLAFDSRIFKGKLYLTEKGDKVFFDVIAKTDSQQEQSQVRVWRSSDMELRPTQNDKMLYWHVWLPERNKVYQVEDDKLRACALMDNDQKVVLLDNEAYLPFYKYNDYYSDVYLLDLATGDKKKIIEKQLRVHKHLVANKDGEFIAYFKDSNWWCYNIKKDLHICLTKNLDTHFNKSTSDRLDQHQAYGFGGWTTSGQLLLYDEFDIWLISPSGDKKQKITAGGPLKIKYQVYFDSGSSIRDGFFGFSAGTYDLDEDLILKTINTEELSEGFGIWNSKTGFQKIIHQNSKIMYVRRSGKRNIFQYMESSFDVSPQLISLDERGQPKLIAKSNEQQEKFFWGKSEIIHYYSPDGKKLNGALFYPAVYKSDKKYPMLVSIYENVASAVHEYIPPSLENYEGLNITKLTSEGYFVLLPDIAYVLNKPGYSALQCVLSAVDQAVKTSSIDEQNIGLIGHSFGGFEISYIVGHTNRFKTAVAGAGVTDLLSFYLDIDSSDISNMERFENSQFRNRIAFTDDEFLSESPIMNVKGINTPLLIWTGDNDQMVKSSYAIKLFAALWRLQKKSTMLIYPDEPHVIVNPVNQRDLTLKLTQWFDYQLKNSPKEDWMND</sequence>
<dbReference type="PANTHER" id="PTHR42776:SF27">
    <property type="entry name" value="DIPEPTIDYL PEPTIDASE FAMILY MEMBER 6"/>
    <property type="match status" value="1"/>
</dbReference>
<accession>A0A086AKT1</accession>
<evidence type="ECO:0000256" key="1">
    <source>
        <dbReference type="ARBA" id="ARBA00022801"/>
    </source>
</evidence>
<feature type="domain" description="Peptidase S9 prolyl oligopeptidase catalytic" evidence="2">
    <location>
        <begin position="690"/>
        <end position="857"/>
    </location>
</feature>
<proteinExistence type="predicted"/>
<dbReference type="SUPFAM" id="SSF82171">
    <property type="entry name" value="DPP6 N-terminal domain-like"/>
    <property type="match status" value="1"/>
</dbReference>
<keyword evidence="6" id="KW-1185">Reference proteome</keyword>
<dbReference type="SUPFAM" id="SSF53474">
    <property type="entry name" value="alpha/beta-Hydrolases"/>
    <property type="match status" value="1"/>
</dbReference>
<dbReference type="Pfam" id="PF00326">
    <property type="entry name" value="Peptidase_S9"/>
    <property type="match status" value="1"/>
</dbReference>
<reference evidence="3 5" key="1">
    <citation type="submission" date="2014-07" db="EMBL/GenBank/DDBJ databases">
        <title>Genome of Flavobacterium hydatis DSM 2063.</title>
        <authorList>
            <person name="Pipes S.E."/>
            <person name="Stropko S.J."/>
            <person name="Newman J.D."/>
        </authorList>
    </citation>
    <scope>NUCLEOTIDE SEQUENCE [LARGE SCALE GENOMIC DNA]</scope>
    <source>
        <strain evidence="3 5">DSM 2063</strain>
    </source>
</reference>
<dbReference type="STRING" id="991.IW20_08100"/>
<dbReference type="RefSeq" id="WP_035620666.1">
    <property type="nucleotide sequence ID" value="NZ_JBEWQG010000003.1"/>
</dbReference>
<dbReference type="InterPro" id="IPR029058">
    <property type="entry name" value="AB_hydrolase_fold"/>
</dbReference>
<dbReference type="Proteomes" id="UP000198424">
    <property type="component" value="Unassembled WGS sequence"/>
</dbReference>